<reference evidence="1 2" key="1">
    <citation type="submission" date="2021-03" db="EMBL/GenBank/DDBJ databases">
        <title>Sequencing the genomes of 1000 actinobacteria strains.</title>
        <authorList>
            <person name="Klenk H.-P."/>
        </authorList>
    </citation>
    <scope>NUCLEOTIDE SEQUENCE [LARGE SCALE GENOMIC DNA]</scope>
    <source>
        <strain evidence="1 2">DSM 18824</strain>
    </source>
</reference>
<protein>
    <recommendedName>
        <fullName evidence="3">HK97 gp10 family phage protein</fullName>
    </recommendedName>
</protein>
<dbReference type="Proteomes" id="UP000755585">
    <property type="component" value="Unassembled WGS sequence"/>
</dbReference>
<name>A0ABS4UYY5_9ACTN</name>
<comment type="caution">
    <text evidence="1">The sequence shown here is derived from an EMBL/GenBank/DDBJ whole genome shotgun (WGS) entry which is preliminary data.</text>
</comment>
<evidence type="ECO:0008006" key="3">
    <source>
        <dbReference type="Google" id="ProtNLM"/>
    </source>
</evidence>
<keyword evidence="2" id="KW-1185">Reference proteome</keyword>
<organism evidence="1 2">
    <name type="scientific">Kribbella aluminosa</name>
    <dbReference type="NCBI Taxonomy" id="416017"/>
    <lineage>
        <taxon>Bacteria</taxon>
        <taxon>Bacillati</taxon>
        <taxon>Actinomycetota</taxon>
        <taxon>Actinomycetes</taxon>
        <taxon>Propionibacteriales</taxon>
        <taxon>Kribbellaceae</taxon>
        <taxon>Kribbella</taxon>
    </lineage>
</organism>
<accession>A0ABS4UYY5</accession>
<dbReference type="EMBL" id="JAGINT010000002">
    <property type="protein sequence ID" value="MBP2356842.1"/>
    <property type="molecule type" value="Genomic_DNA"/>
</dbReference>
<evidence type="ECO:0000313" key="1">
    <source>
        <dbReference type="EMBL" id="MBP2356842.1"/>
    </source>
</evidence>
<gene>
    <name evidence="1" type="ORF">JOF29_007952</name>
</gene>
<evidence type="ECO:0000313" key="2">
    <source>
        <dbReference type="Proteomes" id="UP000755585"/>
    </source>
</evidence>
<proteinExistence type="predicted"/>
<sequence length="147" mass="16198">MTEIRFEGGEAFARAAERLQAAAEGGLQRELSDALMEATKPLDDAARASALENLPRKNGLNKIVAASRISTHRLTALRVRITAHGIPQLAMTNRGMIVHPVYGHRPRVLQKIPKAIGWFYKPMRRGAGGVRRELTNAIERVARRIAG</sequence>
<dbReference type="RefSeq" id="WP_209699290.1">
    <property type="nucleotide sequence ID" value="NZ_BAAAVU010000004.1"/>
</dbReference>